<dbReference type="Pfam" id="PF02254">
    <property type="entry name" value="TrkA_N"/>
    <property type="match status" value="1"/>
</dbReference>
<dbReference type="PRINTS" id="PR00335">
    <property type="entry name" value="KUPTAKETRKA"/>
</dbReference>
<keyword evidence="1" id="KW-0813">Transport</keyword>
<keyword evidence="1" id="KW-0633">Potassium transport</keyword>
<gene>
    <name evidence="4" type="primary">trkA_2</name>
    <name evidence="5" type="ORF">B5F11_15380</name>
    <name evidence="6" type="ORF">DXC40_14260</name>
    <name evidence="4" type="ORF">ERS852551_02095</name>
</gene>
<dbReference type="AlphaFoldDB" id="A0A174RCB8"/>
<dbReference type="GeneID" id="72463787"/>
<reference evidence="4 7" key="1">
    <citation type="submission" date="2015-09" db="EMBL/GenBank/DDBJ databases">
        <authorList>
            <consortium name="Pathogen Informatics"/>
        </authorList>
    </citation>
    <scope>NUCLEOTIDE SEQUENCE [LARGE SCALE GENOMIC DNA]</scope>
    <source>
        <strain evidence="4 7">2789STDY5834939</strain>
    </source>
</reference>
<protein>
    <submittedName>
        <fullName evidence="5">Potassium transporter TrkA</fullName>
    </submittedName>
    <submittedName>
        <fullName evidence="4">Trk system potassium uptake protein trkA</fullName>
    </submittedName>
    <submittedName>
        <fullName evidence="6">TrkA family potassium uptake protein</fullName>
    </submittedName>
</protein>
<name>A0A174RCB8_9FIRM</name>
<reference evidence="6 9" key="4">
    <citation type="submission" date="2018-08" db="EMBL/GenBank/DDBJ databases">
        <title>A genome reference for cultivated species of the human gut microbiota.</title>
        <authorList>
            <person name="Zou Y."/>
            <person name="Xue W."/>
            <person name="Luo G."/>
        </authorList>
    </citation>
    <scope>NUCLEOTIDE SEQUENCE [LARGE SCALE GENOMIC DNA]</scope>
    <source>
        <strain evidence="6 9">TF05-12AC</strain>
    </source>
</reference>
<reference evidence="5" key="3">
    <citation type="journal article" date="2018" name="BMC Genomics">
        <title>Whole genome sequencing and function prediction of 133 gut anaerobes isolated from chicken caecum in pure cultures.</title>
        <authorList>
            <person name="Medvecky M."/>
            <person name="Cejkova D."/>
            <person name="Polansky O."/>
            <person name="Karasova D."/>
            <person name="Kubasova T."/>
            <person name="Cizek A."/>
            <person name="Rychlik I."/>
        </authorList>
    </citation>
    <scope>NUCLEOTIDE SEQUENCE</scope>
    <source>
        <strain evidence="5">An175</strain>
    </source>
</reference>
<dbReference type="InterPro" id="IPR036291">
    <property type="entry name" value="NAD(P)-bd_dom_sf"/>
</dbReference>
<dbReference type="PANTHER" id="PTHR43833">
    <property type="entry name" value="POTASSIUM CHANNEL PROTEIN 2-RELATED-RELATED"/>
    <property type="match status" value="1"/>
</dbReference>
<dbReference type="InterPro" id="IPR050721">
    <property type="entry name" value="Trk_Ktr_HKT_K-transport"/>
</dbReference>
<dbReference type="PANTHER" id="PTHR43833:SF8">
    <property type="entry name" value="TRK SYSTEM POTASSIUM UPTAKE PROTEIN TRKA"/>
    <property type="match status" value="1"/>
</dbReference>
<dbReference type="PROSITE" id="PS51201">
    <property type="entry name" value="RCK_N"/>
    <property type="match status" value="1"/>
</dbReference>
<dbReference type="Proteomes" id="UP000196386">
    <property type="component" value="Unassembled WGS sequence"/>
</dbReference>
<evidence type="ECO:0000313" key="9">
    <source>
        <dbReference type="Proteomes" id="UP000260828"/>
    </source>
</evidence>
<evidence type="ECO:0000313" key="4">
    <source>
        <dbReference type="EMBL" id="CUP83083.1"/>
    </source>
</evidence>
<proteinExistence type="predicted"/>
<evidence type="ECO:0000313" key="8">
    <source>
        <dbReference type="Proteomes" id="UP000196386"/>
    </source>
</evidence>
<evidence type="ECO:0000259" key="3">
    <source>
        <dbReference type="PROSITE" id="PS51201"/>
    </source>
</evidence>
<dbReference type="Proteomes" id="UP000260828">
    <property type="component" value="Unassembled WGS sequence"/>
</dbReference>
<feature type="domain" description="RCK N-terminal" evidence="3">
    <location>
        <begin position="1"/>
        <end position="118"/>
    </location>
</feature>
<dbReference type="EMBL" id="CZBE01000013">
    <property type="protein sequence ID" value="CUP83083.1"/>
    <property type="molecule type" value="Genomic_DNA"/>
</dbReference>
<evidence type="ECO:0000313" key="7">
    <source>
        <dbReference type="Proteomes" id="UP000095765"/>
    </source>
</evidence>
<evidence type="ECO:0000313" key="5">
    <source>
        <dbReference type="EMBL" id="OUP67986.1"/>
    </source>
</evidence>
<dbReference type="GO" id="GO:0015079">
    <property type="term" value="F:potassium ion transmembrane transporter activity"/>
    <property type="evidence" value="ECO:0007669"/>
    <property type="project" value="InterPro"/>
</dbReference>
<dbReference type="Gene3D" id="3.40.50.720">
    <property type="entry name" value="NAD(P)-binding Rossmann-like Domain"/>
    <property type="match status" value="1"/>
</dbReference>
<keyword evidence="2" id="KW-0630">Potassium</keyword>
<organism evidence="4 7">
    <name type="scientific">Anaerotruncus colihominis</name>
    <dbReference type="NCBI Taxonomy" id="169435"/>
    <lineage>
        <taxon>Bacteria</taxon>
        <taxon>Bacillati</taxon>
        <taxon>Bacillota</taxon>
        <taxon>Clostridia</taxon>
        <taxon>Eubacteriales</taxon>
        <taxon>Oscillospiraceae</taxon>
        <taxon>Anaerotruncus</taxon>
    </lineage>
</organism>
<evidence type="ECO:0000313" key="6">
    <source>
        <dbReference type="EMBL" id="RGE66084.1"/>
    </source>
</evidence>
<dbReference type="OrthoDB" id="9775180at2"/>
<dbReference type="Proteomes" id="UP000095765">
    <property type="component" value="Unassembled WGS sequence"/>
</dbReference>
<accession>A0A174RCB8</accession>
<dbReference type="InterPro" id="IPR003148">
    <property type="entry name" value="RCK_N"/>
</dbReference>
<keyword evidence="1" id="KW-0406">Ion transport</keyword>
<dbReference type="InterPro" id="IPR006036">
    <property type="entry name" value="K_uptake_TrkA"/>
</dbReference>
<reference evidence="8" key="2">
    <citation type="submission" date="2017-04" db="EMBL/GenBank/DDBJ databases">
        <title>Function of individual gut microbiota members based on whole genome sequencing of pure cultures obtained from chicken caecum.</title>
        <authorList>
            <person name="Medvecky M."/>
            <person name="Cejkova D."/>
            <person name="Polansky O."/>
            <person name="Karasova D."/>
            <person name="Kubasova T."/>
            <person name="Cizek A."/>
            <person name="Rychlik I."/>
        </authorList>
    </citation>
    <scope>NUCLEOTIDE SEQUENCE [LARGE SCALE GENOMIC DNA]</scope>
    <source>
        <strain evidence="8">An175</strain>
    </source>
</reference>
<dbReference type="RefSeq" id="WP_006874663.1">
    <property type="nucleotide sequence ID" value="NZ_CABIWA010000029.1"/>
</dbReference>
<evidence type="ECO:0000256" key="1">
    <source>
        <dbReference type="ARBA" id="ARBA00022538"/>
    </source>
</evidence>
<evidence type="ECO:0000256" key="2">
    <source>
        <dbReference type="ARBA" id="ARBA00022958"/>
    </source>
</evidence>
<dbReference type="EMBL" id="NFKP01000023">
    <property type="protein sequence ID" value="OUP67986.1"/>
    <property type="molecule type" value="Genomic_DNA"/>
</dbReference>
<sequence length="209" mass="22522">MNILVVGCGKVGSQLSNILSSMGHDTAVIDPDPASFERLSDDFRGYTVAGVPIDQTVLRRGGIEACDALAAVTEDDNTNVMVCQLAREVFHVPRVLARVFDPRRGDVFSQFGLPTVCPTNLSVDAIYAMLTGRDQIKNVYLDSATVSFDTRQPDAKQVGMTLGALCGADDAHHVLFGLLHEDGNLTLAYAGSRQPVGPNDRLLYARVID</sequence>
<dbReference type="EMBL" id="QVME01000009">
    <property type="protein sequence ID" value="RGE66084.1"/>
    <property type="molecule type" value="Genomic_DNA"/>
</dbReference>
<dbReference type="GO" id="GO:0005886">
    <property type="term" value="C:plasma membrane"/>
    <property type="evidence" value="ECO:0007669"/>
    <property type="project" value="InterPro"/>
</dbReference>
<dbReference type="SUPFAM" id="SSF51735">
    <property type="entry name" value="NAD(P)-binding Rossmann-fold domains"/>
    <property type="match status" value="1"/>
</dbReference>